<feature type="compositionally biased region" description="Basic and acidic residues" evidence="1">
    <location>
        <begin position="211"/>
        <end position="220"/>
    </location>
</feature>
<gene>
    <name evidence="2" type="primary">PARPA_01979.1 scaffold 1909</name>
</gene>
<evidence type="ECO:0000313" key="2">
    <source>
        <dbReference type="EMBL" id="CEP08639.1"/>
    </source>
</evidence>
<evidence type="ECO:0000256" key="1">
    <source>
        <dbReference type="SAM" id="MobiDB-lite"/>
    </source>
</evidence>
<sequence length="246" mass="27504">MAPPPPPSPKGPYKGGLRLFTAVSLNQGFEHLYVPIRGRVPYKTIRSELRLANINSGSIVDIHYPTNKVIELLVHNDYIKKFRSLLLSEGIRCIENFDPYDPKHFADPQFKEATEDERTKQIALIRGTQIHRTLKHFRNPVKLAVAGDFHRKGLISTSFLEDFVSLHPNHANDRPAPQQAEAATYTQPDSSSHASIFNARPSTQDDLMINRSDEDEHMSNNDDTSLTEVSYTAPNSSAGGGDPAHH</sequence>
<organism evidence="2 3">
    <name type="scientific">Parasitella parasitica</name>
    <dbReference type="NCBI Taxonomy" id="35722"/>
    <lineage>
        <taxon>Eukaryota</taxon>
        <taxon>Fungi</taxon>
        <taxon>Fungi incertae sedis</taxon>
        <taxon>Mucoromycota</taxon>
        <taxon>Mucoromycotina</taxon>
        <taxon>Mucoromycetes</taxon>
        <taxon>Mucorales</taxon>
        <taxon>Mucorineae</taxon>
        <taxon>Mucoraceae</taxon>
        <taxon>Parasitella</taxon>
    </lineage>
</organism>
<keyword evidence="3" id="KW-1185">Reference proteome</keyword>
<proteinExistence type="predicted"/>
<dbReference type="STRING" id="35722.A0A0B7N0G7"/>
<feature type="compositionally biased region" description="Polar residues" evidence="1">
    <location>
        <begin position="221"/>
        <end position="237"/>
    </location>
</feature>
<name>A0A0B7N0G7_9FUNG</name>
<dbReference type="OrthoDB" id="2289470at2759"/>
<feature type="region of interest" description="Disordered" evidence="1">
    <location>
        <begin position="170"/>
        <end position="246"/>
    </location>
</feature>
<reference evidence="2 3" key="1">
    <citation type="submission" date="2014-09" db="EMBL/GenBank/DDBJ databases">
        <authorList>
            <person name="Ellenberger Sabrina"/>
        </authorList>
    </citation>
    <scope>NUCLEOTIDE SEQUENCE [LARGE SCALE GENOMIC DNA]</scope>
    <source>
        <strain evidence="2 3">CBS 412.66</strain>
    </source>
</reference>
<feature type="compositionally biased region" description="Polar residues" evidence="1">
    <location>
        <begin position="184"/>
        <end position="205"/>
    </location>
</feature>
<dbReference type="Proteomes" id="UP000054107">
    <property type="component" value="Unassembled WGS sequence"/>
</dbReference>
<evidence type="ECO:0000313" key="3">
    <source>
        <dbReference type="Proteomes" id="UP000054107"/>
    </source>
</evidence>
<accession>A0A0B7N0G7</accession>
<protein>
    <submittedName>
        <fullName evidence="2">Uncharacterized protein</fullName>
    </submittedName>
</protein>
<dbReference type="AlphaFoldDB" id="A0A0B7N0G7"/>
<dbReference type="EMBL" id="LN719793">
    <property type="protein sequence ID" value="CEP08639.1"/>
    <property type="molecule type" value="Genomic_DNA"/>
</dbReference>